<evidence type="ECO:0000313" key="3">
    <source>
        <dbReference type="EMBL" id="CUI11120.1"/>
    </source>
</evidence>
<feature type="non-terminal residue" evidence="3">
    <location>
        <position position="1"/>
    </location>
</feature>
<dbReference type="VEuPathDB" id="TriTrypDB:BSAL_50835"/>
<evidence type="ECO:0000313" key="4">
    <source>
        <dbReference type="Proteomes" id="UP000051952"/>
    </source>
</evidence>
<feature type="compositionally biased region" description="Acidic residues" evidence="1">
    <location>
        <begin position="195"/>
        <end position="217"/>
    </location>
</feature>
<proteinExistence type="predicted"/>
<keyword evidence="2" id="KW-0472">Membrane</keyword>
<keyword evidence="2" id="KW-0812">Transmembrane</keyword>
<accession>A0A0S4KK34</accession>
<dbReference type="EMBL" id="CYKH01000051">
    <property type="protein sequence ID" value="CUI11120.1"/>
    <property type="molecule type" value="Genomic_DNA"/>
</dbReference>
<evidence type="ECO:0000256" key="1">
    <source>
        <dbReference type="SAM" id="MobiDB-lite"/>
    </source>
</evidence>
<evidence type="ECO:0000256" key="2">
    <source>
        <dbReference type="SAM" id="Phobius"/>
    </source>
</evidence>
<dbReference type="AlphaFoldDB" id="A0A0S4KK34"/>
<organism evidence="3 4">
    <name type="scientific">Bodo saltans</name>
    <name type="common">Flagellated protozoan</name>
    <dbReference type="NCBI Taxonomy" id="75058"/>
    <lineage>
        <taxon>Eukaryota</taxon>
        <taxon>Discoba</taxon>
        <taxon>Euglenozoa</taxon>
        <taxon>Kinetoplastea</taxon>
        <taxon>Metakinetoplastina</taxon>
        <taxon>Eubodonida</taxon>
        <taxon>Bodonidae</taxon>
        <taxon>Bodo</taxon>
    </lineage>
</organism>
<reference evidence="4" key="1">
    <citation type="submission" date="2015-09" db="EMBL/GenBank/DDBJ databases">
        <authorList>
            <consortium name="Pathogen Informatics"/>
        </authorList>
    </citation>
    <scope>NUCLEOTIDE SEQUENCE [LARGE SCALE GENOMIC DNA]</scope>
    <source>
        <strain evidence="4">Lake Konstanz</strain>
    </source>
</reference>
<feature type="transmembrane region" description="Helical" evidence="2">
    <location>
        <begin position="120"/>
        <end position="137"/>
    </location>
</feature>
<keyword evidence="2" id="KW-1133">Transmembrane helix</keyword>
<gene>
    <name evidence="3" type="ORF">BSAL_50835</name>
</gene>
<sequence length="322" mass="35868">VASRVVGGLLFYSRFFPFWGCLFFVGAVCCCGPPRPRVRKEGVRKAGVRKERRSPWCCCCFPSAFARANALRREDTEVVSFIFSSSAVKRVAARSPWTVKRYCFVKFTKMHSATGCGRRFIFKFLLLILWACVAIVWKARTTCKTHKGGLWSFISKNAVLKARSRSSPLRGQLRGMSRRRVSWRSTMPPSLSEVDVADDDEDDEDDADDEDEDEDEELGERSRLRCLRDFLRLSFPFGFFCCFSVRRFLGGGACASSSDSTLSVVCSSSETCVSSSSSSSSTSASTPGGVQMCSASSALVLKFFSHRAHRGGAIFFFLKKIN</sequence>
<dbReference type="Proteomes" id="UP000051952">
    <property type="component" value="Unassembled WGS sequence"/>
</dbReference>
<keyword evidence="4" id="KW-1185">Reference proteome</keyword>
<protein>
    <submittedName>
        <fullName evidence="3">Membrane-associated protein, putative</fullName>
    </submittedName>
</protein>
<name>A0A0S4KK34_BODSA</name>
<feature type="transmembrane region" description="Helical" evidence="2">
    <location>
        <begin position="15"/>
        <end position="34"/>
    </location>
</feature>
<feature type="region of interest" description="Disordered" evidence="1">
    <location>
        <begin position="180"/>
        <end position="217"/>
    </location>
</feature>